<name>A9YW04_9PHYC</name>
<feature type="region of interest" description="Disordered" evidence="1">
    <location>
        <begin position="189"/>
        <end position="219"/>
    </location>
</feature>
<evidence type="ECO:0000313" key="4">
    <source>
        <dbReference type="Proteomes" id="UP000203890"/>
    </source>
</evidence>
<evidence type="ECO:0000256" key="1">
    <source>
        <dbReference type="SAM" id="MobiDB-lite"/>
    </source>
</evidence>
<dbReference type="GeneID" id="5845670"/>
<organism evidence="3 4">
    <name type="scientific">Ostreococcus tauri virus OtV5</name>
    <dbReference type="NCBI Taxonomy" id="1785753"/>
    <lineage>
        <taxon>Viruses</taxon>
        <taxon>Varidnaviria</taxon>
        <taxon>Bamfordvirae</taxon>
        <taxon>Nucleocytoviricota</taxon>
        <taxon>Megaviricetes</taxon>
        <taxon>Algavirales</taxon>
        <taxon>Phycodnaviridae</taxon>
        <taxon>Prasinovirus</taxon>
        <taxon>Prasinovirus ostreotauri</taxon>
    </lineage>
</organism>
<proteinExistence type="predicted"/>
<feature type="compositionally biased region" description="Polar residues" evidence="1">
    <location>
        <begin position="200"/>
        <end position="211"/>
    </location>
</feature>
<dbReference type="KEGG" id="vg:5845670"/>
<reference evidence="3 4" key="1">
    <citation type="journal article" date="2008" name="PLoS ONE">
        <title>Life-cycle and genome of OtV5, a large DNA virus of the pelagic marine unicellular green alga Ostreococcus tauri.</title>
        <authorList>
            <person name="Derelle E."/>
            <person name="Ferraz C."/>
            <person name="Escande M.L."/>
            <person name="Eychenie S."/>
            <person name="Cooke R."/>
            <person name="Piganeau G."/>
            <person name="Desdevises Y."/>
            <person name="Bellec L."/>
            <person name="Moreau H."/>
            <person name="Grimsley N."/>
        </authorList>
    </citation>
    <scope>NUCLEOTIDE SEQUENCE [LARGE SCALE GENOMIC DNA]</scope>
    <source>
        <strain evidence="3 4">OtV5</strain>
    </source>
</reference>
<protein>
    <recommendedName>
        <fullName evidence="2">DUF5899 domain-containing protein</fullName>
    </recommendedName>
</protein>
<dbReference type="EMBL" id="EU304328">
    <property type="protein sequence ID" value="ABY27887.2"/>
    <property type="molecule type" value="Genomic_DNA"/>
</dbReference>
<dbReference type="Proteomes" id="UP000203890">
    <property type="component" value="Segment"/>
</dbReference>
<keyword evidence="4" id="KW-1185">Reference proteome</keyword>
<dbReference type="OrthoDB" id="4414at10239"/>
<dbReference type="InterPro" id="IPR045418">
    <property type="entry name" value="P2_DUF5899"/>
</dbReference>
<dbReference type="RefSeq" id="YP_001648183.2">
    <property type="nucleotide sequence ID" value="NC_010191.2"/>
</dbReference>
<accession>A9YW04</accession>
<sequence length="378" mass="41261">MADPISLAAVAGLIFAGRALSNKSEPEPIIEQVTQVPQPLVDDGVPDFEEREFEPRVEVASKTEMASFADIGRQQRSGGQEILNMRNRMYDTGRMNNLSPIEKQMVGPGLGVGADTPAQGGFQQMFRVNPINVGEYRLTTLPGRSGPAADTTGGRAAVVGQLTHNKPETTAYLPSRLPTMAGRAQGMSGAIPRASHQKTMRTTNRSETGQRTDGLGYNGAKRFVPAQTMPQDPTRFKSDRNDMQFAHYSHAAPGITNFSGAYATSAAAQITTKNNEELMKYGFRPEDRRGKANRMGNPGRMNVRESALKQGGALTAVRADSTRIDGRMGPANGGWTQNYQQKPFHQFNAYKGNENPNSRSLDIAKRQLQNNPLAHHIY</sequence>
<dbReference type="Pfam" id="PF19251">
    <property type="entry name" value="DUF5899"/>
    <property type="match status" value="1"/>
</dbReference>
<evidence type="ECO:0000313" key="3">
    <source>
        <dbReference type="EMBL" id="ABY27887.2"/>
    </source>
</evidence>
<feature type="domain" description="DUF5899" evidence="2">
    <location>
        <begin position="80"/>
        <end position="215"/>
    </location>
</feature>
<evidence type="ECO:0000259" key="2">
    <source>
        <dbReference type="Pfam" id="PF19251"/>
    </source>
</evidence>
<gene>
    <name evidence="3" type="ORF">OtV5_096c</name>
</gene>